<feature type="compositionally biased region" description="Basic and acidic residues" evidence="1">
    <location>
        <begin position="187"/>
        <end position="211"/>
    </location>
</feature>
<feature type="region of interest" description="Disordered" evidence="1">
    <location>
        <begin position="1"/>
        <end position="38"/>
    </location>
</feature>
<feature type="transmembrane region" description="Helical" evidence="2">
    <location>
        <begin position="396"/>
        <end position="416"/>
    </location>
</feature>
<feature type="transmembrane region" description="Helical" evidence="2">
    <location>
        <begin position="352"/>
        <end position="376"/>
    </location>
</feature>
<dbReference type="Proteomes" id="UP000694888">
    <property type="component" value="Unplaced"/>
</dbReference>
<feature type="transmembrane region" description="Helical" evidence="2">
    <location>
        <begin position="313"/>
        <end position="331"/>
    </location>
</feature>
<keyword evidence="2 4" id="KW-0812">Transmembrane</keyword>
<evidence type="ECO:0000256" key="2">
    <source>
        <dbReference type="SAM" id="Phobius"/>
    </source>
</evidence>
<feature type="compositionally biased region" description="Basic and acidic residues" evidence="1">
    <location>
        <begin position="713"/>
        <end position="758"/>
    </location>
</feature>
<feature type="region of interest" description="Disordered" evidence="1">
    <location>
        <begin position="69"/>
        <end position="165"/>
    </location>
</feature>
<dbReference type="GeneID" id="101845652"/>
<keyword evidence="2" id="KW-1133">Transmembrane helix</keyword>
<feature type="compositionally biased region" description="Basic and acidic residues" evidence="1">
    <location>
        <begin position="120"/>
        <end position="138"/>
    </location>
</feature>
<proteinExistence type="predicted"/>
<feature type="region of interest" description="Disordered" evidence="1">
    <location>
        <begin position="179"/>
        <end position="230"/>
    </location>
</feature>
<accession>A0ABM0K576</accession>
<sequence>MTKIEDKIVLSPKSAKSSVNDAQDGGQESGSYNNSALEEEEDCYAVGRTATPLPKITKVEGLCIVESDLPVTQTSDRNNNADQSVGGTEMKKLSRKKVTDEQSLEENKPLKISVQRVRKGRGESMEDDTRMEDINLRDDDGDVETAAAASNEDGDAFDKLESGGRKNVTPAFESAVEAFVSRNGKNGKPDRNKPQDEGGGDRAESGGETRPKPVPFYISNGAGRTDSSEIATKDDVDAGSVYSLFMEKDFRYHFQHPYFRIFTAYFVTFCNFLIYAEDPVAHSRQECNIPVIGNDFSFVCMKWLPNAWSLLKVLLWITGTLVGLIIGKIVFHTLLFNRVLRLKMFHDDKGSWMTMFLSTILFVFIFSYVYNAFLLIGGDYTDPYHISSFMGINNDIFMKAAATGTWCGDFFTAWMVTDMMLQEKLYPSWAKPVRKWWNTSYNRIILFWIIVVLSSFTVLFVIATDYINWDSLNRDFLHSNEISRAFLASFILVLDLTIVMQDWDFPHFISAIDIKLPGLNMAHIRFEIPKLLKKVEYWQVHISGKWFNYGILFIVIILDLNMWKNQIFYSPFDYGQYVDSEGRIHTVTDRFSLDNANESILTFDYRNVTINPDTGQRYILGDTMMNARYNGYSMGLKGMAFVPSIAVFLLFGIFVWIYGRRPKPTQENPYGGRLRKRRRRRFSARKKWNSIRMWFRGAAPVLTRFRSRREERAAARTAEEGGNNREDVGESRKDGESAERVEERRVARGEGGEEDHSTTQEVAF</sequence>
<reference evidence="4" key="1">
    <citation type="submission" date="2025-08" db="UniProtKB">
        <authorList>
            <consortium name="RefSeq"/>
        </authorList>
    </citation>
    <scope>IDENTIFICATION</scope>
</reference>
<feature type="region of interest" description="Disordered" evidence="1">
    <location>
        <begin position="713"/>
        <end position="764"/>
    </location>
</feature>
<evidence type="ECO:0000256" key="1">
    <source>
        <dbReference type="SAM" id="MobiDB-lite"/>
    </source>
</evidence>
<keyword evidence="3" id="KW-1185">Reference proteome</keyword>
<dbReference type="RefSeq" id="XP_005109032.2">
    <property type="nucleotide sequence ID" value="XM_005108975.3"/>
</dbReference>
<dbReference type="InterPro" id="IPR029370">
    <property type="entry name" value="TMEM117"/>
</dbReference>
<organism evidence="3 4">
    <name type="scientific">Aplysia californica</name>
    <name type="common">California sea hare</name>
    <dbReference type="NCBI Taxonomy" id="6500"/>
    <lineage>
        <taxon>Eukaryota</taxon>
        <taxon>Metazoa</taxon>
        <taxon>Spiralia</taxon>
        <taxon>Lophotrochozoa</taxon>
        <taxon>Mollusca</taxon>
        <taxon>Gastropoda</taxon>
        <taxon>Heterobranchia</taxon>
        <taxon>Euthyneura</taxon>
        <taxon>Tectipleura</taxon>
        <taxon>Aplysiida</taxon>
        <taxon>Aplysioidea</taxon>
        <taxon>Aplysiidae</taxon>
        <taxon>Aplysia</taxon>
    </lineage>
</organism>
<feature type="compositionally biased region" description="Polar residues" evidence="1">
    <location>
        <begin position="70"/>
        <end position="86"/>
    </location>
</feature>
<evidence type="ECO:0000313" key="4">
    <source>
        <dbReference type="RefSeq" id="XP_005109032.2"/>
    </source>
</evidence>
<feature type="transmembrane region" description="Helical" evidence="2">
    <location>
        <begin position="546"/>
        <end position="563"/>
    </location>
</feature>
<gene>
    <name evidence="4" type="primary">LOC101845652</name>
</gene>
<feature type="transmembrane region" description="Helical" evidence="2">
    <location>
        <begin position="638"/>
        <end position="658"/>
    </location>
</feature>
<feature type="compositionally biased region" description="Basic and acidic residues" evidence="1">
    <location>
        <begin position="89"/>
        <end position="109"/>
    </location>
</feature>
<dbReference type="PANTHER" id="PTHR31226:SF1">
    <property type="entry name" value="TRANSMEMBRANE PROTEIN 117"/>
    <property type="match status" value="1"/>
</dbReference>
<feature type="transmembrane region" description="Helical" evidence="2">
    <location>
        <begin position="482"/>
        <end position="500"/>
    </location>
</feature>
<dbReference type="Pfam" id="PF15113">
    <property type="entry name" value="TMEM117"/>
    <property type="match status" value="1"/>
</dbReference>
<keyword evidence="2" id="KW-0472">Membrane</keyword>
<protein>
    <submittedName>
        <fullName evidence="4">Transmembrane protein 117</fullName>
    </submittedName>
</protein>
<evidence type="ECO:0000313" key="3">
    <source>
        <dbReference type="Proteomes" id="UP000694888"/>
    </source>
</evidence>
<name>A0ABM0K576_APLCA</name>
<feature type="transmembrane region" description="Helical" evidence="2">
    <location>
        <begin position="444"/>
        <end position="462"/>
    </location>
</feature>
<feature type="transmembrane region" description="Helical" evidence="2">
    <location>
        <begin position="258"/>
        <end position="276"/>
    </location>
</feature>
<dbReference type="PANTHER" id="PTHR31226">
    <property type="entry name" value="TRANSMEMBRANE PROTEIN 117"/>
    <property type="match status" value="1"/>
</dbReference>